<dbReference type="RefSeq" id="WP_131598031.1">
    <property type="nucleotide sequence ID" value="NZ_SJSL01000010.1"/>
</dbReference>
<evidence type="ECO:0000259" key="6">
    <source>
        <dbReference type="PROSITE" id="PS01124"/>
    </source>
</evidence>
<dbReference type="InterPro" id="IPR013783">
    <property type="entry name" value="Ig-like_fold"/>
</dbReference>
<dbReference type="Proteomes" id="UP000293347">
    <property type="component" value="Unassembled WGS sequence"/>
</dbReference>
<keyword evidence="3" id="KW-0238">DNA-binding</keyword>
<dbReference type="GO" id="GO:0000155">
    <property type="term" value="F:phosphorelay sensor kinase activity"/>
    <property type="evidence" value="ECO:0007669"/>
    <property type="project" value="TreeGrafter"/>
</dbReference>
<comment type="caution">
    <text evidence="7">The sequence shown here is derived from an EMBL/GenBank/DDBJ whole genome shotgun (WGS) entry which is preliminary data.</text>
</comment>
<keyword evidence="5" id="KW-0472">Membrane</keyword>
<gene>
    <name evidence="7" type="ORF">EZ437_20620</name>
</gene>
<dbReference type="InterPro" id="IPR011123">
    <property type="entry name" value="Y_Y_Y"/>
</dbReference>
<organism evidence="7 8">
    <name type="scientific">Pedobacter psychroterrae</name>
    <dbReference type="NCBI Taxonomy" id="2530453"/>
    <lineage>
        <taxon>Bacteria</taxon>
        <taxon>Pseudomonadati</taxon>
        <taxon>Bacteroidota</taxon>
        <taxon>Sphingobacteriia</taxon>
        <taxon>Sphingobacteriales</taxon>
        <taxon>Sphingobacteriaceae</taxon>
        <taxon>Pedobacter</taxon>
    </lineage>
</organism>
<name>A0A4R0NAZ9_9SPHI</name>
<dbReference type="Pfam" id="PF07494">
    <property type="entry name" value="Reg_prop"/>
    <property type="match status" value="5"/>
</dbReference>
<evidence type="ECO:0000256" key="3">
    <source>
        <dbReference type="ARBA" id="ARBA00023125"/>
    </source>
</evidence>
<dbReference type="OrthoDB" id="9809670at2"/>
<keyword evidence="1" id="KW-0597">Phosphoprotein</keyword>
<keyword evidence="5" id="KW-0812">Transmembrane</keyword>
<dbReference type="PANTHER" id="PTHR43547">
    <property type="entry name" value="TWO-COMPONENT HISTIDINE KINASE"/>
    <property type="match status" value="1"/>
</dbReference>
<dbReference type="PROSITE" id="PS01124">
    <property type="entry name" value="HTH_ARAC_FAMILY_2"/>
    <property type="match status" value="1"/>
</dbReference>
<evidence type="ECO:0000256" key="1">
    <source>
        <dbReference type="ARBA" id="ARBA00022553"/>
    </source>
</evidence>
<accession>A0A4R0NAZ9</accession>
<evidence type="ECO:0000313" key="8">
    <source>
        <dbReference type="Proteomes" id="UP000293347"/>
    </source>
</evidence>
<dbReference type="GO" id="GO:0003700">
    <property type="term" value="F:DNA-binding transcription factor activity"/>
    <property type="evidence" value="ECO:0007669"/>
    <property type="project" value="InterPro"/>
</dbReference>
<dbReference type="SUPFAM" id="SSF50998">
    <property type="entry name" value="Quinoprotein alcohol dehydrogenase-like"/>
    <property type="match status" value="1"/>
</dbReference>
<evidence type="ECO:0000313" key="7">
    <source>
        <dbReference type="EMBL" id="TCC96797.1"/>
    </source>
</evidence>
<proteinExistence type="predicted"/>
<keyword evidence="8" id="KW-1185">Reference proteome</keyword>
<dbReference type="Pfam" id="PF12833">
    <property type="entry name" value="HTH_18"/>
    <property type="match status" value="1"/>
</dbReference>
<dbReference type="SMART" id="SM00342">
    <property type="entry name" value="HTH_ARAC"/>
    <property type="match status" value="1"/>
</dbReference>
<reference evidence="7 8" key="1">
    <citation type="submission" date="2019-02" db="EMBL/GenBank/DDBJ databases">
        <title>Pedobacter sp. RP-1-14 sp. nov., isolated from Arctic soil.</title>
        <authorList>
            <person name="Dahal R.H."/>
        </authorList>
    </citation>
    <scope>NUCLEOTIDE SEQUENCE [LARGE SCALE GENOMIC DNA]</scope>
    <source>
        <strain evidence="7 8">RP-1-14</strain>
    </source>
</reference>
<dbReference type="InterPro" id="IPR018060">
    <property type="entry name" value="HTH_AraC"/>
</dbReference>
<dbReference type="InterPro" id="IPR011047">
    <property type="entry name" value="Quinoprotein_ADH-like_sf"/>
</dbReference>
<feature type="domain" description="HTH araC/xylS-type" evidence="6">
    <location>
        <begin position="845"/>
        <end position="944"/>
    </location>
</feature>
<dbReference type="PANTHER" id="PTHR43547:SF2">
    <property type="entry name" value="HYBRID SIGNAL TRANSDUCTION HISTIDINE KINASE C"/>
    <property type="match status" value="1"/>
</dbReference>
<dbReference type="PROSITE" id="PS00041">
    <property type="entry name" value="HTH_ARAC_FAMILY_1"/>
    <property type="match status" value="1"/>
</dbReference>
<dbReference type="EMBL" id="SJSL01000010">
    <property type="protein sequence ID" value="TCC96797.1"/>
    <property type="molecule type" value="Genomic_DNA"/>
</dbReference>
<protein>
    <submittedName>
        <fullName evidence="7">Helix-turn-helix domain-containing protein</fullName>
    </submittedName>
</protein>
<dbReference type="SUPFAM" id="SSF46689">
    <property type="entry name" value="Homeodomain-like"/>
    <property type="match status" value="1"/>
</dbReference>
<dbReference type="Pfam" id="PF07495">
    <property type="entry name" value="Y_Y_Y"/>
    <property type="match status" value="1"/>
</dbReference>
<evidence type="ECO:0000256" key="2">
    <source>
        <dbReference type="ARBA" id="ARBA00023015"/>
    </source>
</evidence>
<keyword evidence="4" id="KW-0804">Transcription</keyword>
<dbReference type="FunFam" id="2.60.40.10:FF:000791">
    <property type="entry name" value="Two-component system sensor histidine kinase/response regulator"/>
    <property type="match status" value="1"/>
</dbReference>
<sequence length="948" mass="107636">MKRFYITILLTTVFFNLLKGQSYYFRHYQAEQGLSFNSVFDILQDSKGFMWFASKDGLNRFDGYNFKIFRNNPADTSSIGSNVTLSVFEDPSKVLWVGTSKGLYLYNDTTELFSPVKATLNKYVTALKSDKQGNICFIADGNVYKYNKSSQSTSLYSQNQKDPATSMDFSQDGKLWIATFNGLIKRYNAKNDSFMTFDVFKNSAPVISRWIYKIYATHSNSLLIGTSHQGVKLFDIATGSYKDVLTHNADKTSIFAKNFVHYEGEVYWIATESGVFVYNIRTGAYTNIRKNQGDPYALADNAVYTLARDKEGGTWVGTYFGGVNYYPKPFTSFDKFFPRNAARSLSGNAVREICKDQYGNLWVGTEDAGINKITAGTGKITKFIPDGVKTSIAHTNIHGLLPIGNELWIGTYEQGLDVMDIRTGKVIRHYDEGDGRSKLKSNFVDCLYQTKDGQILAGTSSGLYRYNKLTDDFSYFQDFPKYEHYMSILEDDRGMIWAGTINSGLISFDPATRQINIYKNEPGKANSLSDNFVNALFTDRDRNLWVTTENGLNRFNTKDKSFIRYGTADGLPSNVIYRIEEDKAGNLWISTSKGLTAFHPKSGKMKTYTKSQGLLSDQFNYNSSYKDPNGMTYFGSVNGMIGFNPGHFIKNTVVPQVFITGFQVFNQELLIGKKGSPLSKSITYTDHLKLDHDQGTFSIDFAALVYTDYETAEYAYKLEGVDKEYTYIKGNRRVFYTKLAPGKYTFMVKGANSSGVWNNAPRKLLIEIAPPFWLSYWAYAFYTLVFIAIAYSVFRYFNDRAKLKNKRRLQAMESQKEKEIYEAKVDFFTNLISIAQSKPEEGLLDKLNDFIQRNLSNTTMDVDQLAESLNMSRATFYRKIKSISTLSPNELINITRLKKAAELLLSTDLKIQQIAAQTGFTSQAQFTRSFTRHFGVTPSEYARNKIQV</sequence>
<dbReference type="AlphaFoldDB" id="A0A4R0NAZ9"/>
<keyword evidence="5" id="KW-1133">Transmembrane helix</keyword>
<dbReference type="InterPro" id="IPR015943">
    <property type="entry name" value="WD40/YVTN_repeat-like_dom_sf"/>
</dbReference>
<dbReference type="PRINTS" id="PR00032">
    <property type="entry name" value="HTHARAC"/>
</dbReference>
<dbReference type="InterPro" id="IPR011110">
    <property type="entry name" value="Reg_prop"/>
</dbReference>
<dbReference type="Gene3D" id="2.60.40.10">
    <property type="entry name" value="Immunoglobulins"/>
    <property type="match status" value="1"/>
</dbReference>
<dbReference type="SUPFAM" id="SSF63829">
    <property type="entry name" value="Calcium-dependent phosphotriesterase"/>
    <property type="match status" value="1"/>
</dbReference>
<feature type="transmembrane region" description="Helical" evidence="5">
    <location>
        <begin position="776"/>
        <end position="797"/>
    </location>
</feature>
<dbReference type="InterPro" id="IPR018062">
    <property type="entry name" value="HTH_AraC-typ_CS"/>
</dbReference>
<keyword evidence="2" id="KW-0805">Transcription regulation</keyword>
<evidence type="ECO:0000256" key="4">
    <source>
        <dbReference type="ARBA" id="ARBA00023163"/>
    </source>
</evidence>
<dbReference type="GO" id="GO:0043565">
    <property type="term" value="F:sequence-specific DNA binding"/>
    <property type="evidence" value="ECO:0007669"/>
    <property type="project" value="InterPro"/>
</dbReference>
<dbReference type="Gene3D" id="2.130.10.10">
    <property type="entry name" value="YVTN repeat-like/Quinoprotein amine dehydrogenase"/>
    <property type="match status" value="2"/>
</dbReference>
<dbReference type="InterPro" id="IPR009057">
    <property type="entry name" value="Homeodomain-like_sf"/>
</dbReference>
<dbReference type="Gene3D" id="1.10.10.60">
    <property type="entry name" value="Homeodomain-like"/>
    <property type="match status" value="1"/>
</dbReference>
<dbReference type="InterPro" id="IPR020449">
    <property type="entry name" value="Tscrpt_reg_AraC-type_HTH"/>
</dbReference>
<evidence type="ECO:0000256" key="5">
    <source>
        <dbReference type="SAM" id="Phobius"/>
    </source>
</evidence>